<keyword evidence="3" id="KW-1185">Reference proteome</keyword>
<proteinExistence type="predicted"/>
<evidence type="ECO:0000256" key="1">
    <source>
        <dbReference type="SAM" id="Coils"/>
    </source>
</evidence>
<evidence type="ECO:0000313" key="3">
    <source>
        <dbReference type="Proteomes" id="UP000253090"/>
    </source>
</evidence>
<reference evidence="2 3" key="1">
    <citation type="submission" date="2018-07" db="EMBL/GenBank/DDBJ databases">
        <title>Genomic Encyclopedia of Type Strains, Phase III (KMG-III): the genomes of soil and plant-associated and newly described type strains.</title>
        <authorList>
            <person name="Whitman W."/>
        </authorList>
    </citation>
    <scope>NUCLEOTIDE SEQUENCE [LARGE SCALE GENOMIC DNA]</scope>
    <source>
        <strain evidence="2 3">CECT 8333</strain>
    </source>
</reference>
<dbReference type="Proteomes" id="UP000253090">
    <property type="component" value="Unassembled WGS sequence"/>
</dbReference>
<dbReference type="EMBL" id="QPJW01000005">
    <property type="protein sequence ID" value="RCX19198.1"/>
    <property type="molecule type" value="Genomic_DNA"/>
</dbReference>
<dbReference type="AlphaFoldDB" id="A0A369BF17"/>
<dbReference type="OrthoDB" id="2859043at2"/>
<keyword evidence="1" id="KW-0175">Coiled coil</keyword>
<evidence type="ECO:0000313" key="2">
    <source>
        <dbReference type="EMBL" id="RCX19198.1"/>
    </source>
</evidence>
<comment type="caution">
    <text evidence="2">The sequence shown here is derived from an EMBL/GenBank/DDBJ whole genome shotgun (WGS) entry which is preliminary data.</text>
</comment>
<sequence>MERTAAKQIFDELLEVSGSGVSVKMKSRFPGGRNVGGKYSMSDHSVTMYLGEIKKQCMTLFGSLEGYGELLRIVFAHELGHAEDAALADLSDRLDACESELERKRIALRIEENAWEYALKLVPDADQQMLDTVIYYSLHAYREAIAQETAQEIA</sequence>
<organism evidence="2 3">
    <name type="scientific">Fontibacillus phaseoli</name>
    <dbReference type="NCBI Taxonomy" id="1416533"/>
    <lineage>
        <taxon>Bacteria</taxon>
        <taxon>Bacillati</taxon>
        <taxon>Bacillota</taxon>
        <taxon>Bacilli</taxon>
        <taxon>Bacillales</taxon>
        <taxon>Paenibacillaceae</taxon>
        <taxon>Fontibacillus</taxon>
    </lineage>
</organism>
<accession>A0A369BF17</accession>
<gene>
    <name evidence="2" type="ORF">DFP94_105215</name>
</gene>
<feature type="coiled-coil region" evidence="1">
    <location>
        <begin position="87"/>
        <end position="114"/>
    </location>
</feature>
<protein>
    <submittedName>
        <fullName evidence="2">Uncharacterized protein</fullName>
    </submittedName>
</protein>
<name>A0A369BF17_9BACL</name>
<dbReference type="RefSeq" id="WP_114497332.1">
    <property type="nucleotide sequence ID" value="NZ_QPJW01000005.1"/>
</dbReference>